<name>B0BYG9_ACAM1</name>
<dbReference type="AlphaFoldDB" id="B0BYG9"/>
<dbReference type="Pfam" id="PF13545">
    <property type="entry name" value="HTH_Crp_2"/>
    <property type="match status" value="1"/>
</dbReference>
<dbReference type="CDD" id="cd00092">
    <property type="entry name" value="HTH_CRP"/>
    <property type="match status" value="1"/>
</dbReference>
<evidence type="ECO:0000313" key="5">
    <source>
        <dbReference type="EMBL" id="ABW25854.1"/>
    </source>
</evidence>
<dbReference type="PROSITE" id="PS00042">
    <property type="entry name" value="HTH_CRP_1"/>
    <property type="match status" value="1"/>
</dbReference>
<dbReference type="GO" id="GO:0003677">
    <property type="term" value="F:DNA binding"/>
    <property type="evidence" value="ECO:0007669"/>
    <property type="project" value="UniProtKB-KW"/>
</dbReference>
<sequence>MLQTQVSVSPAPTDWRQVFEEAYQGRHTYDFKSGSTIPMGPQDLWIVCRGIVQLGTLFASGDEAVLGFVYPAMPFGLPLTQLNPYEAFALTDVVLMRLNQVELESSPLLAQGVLQQLSRRLQQTEAILAMISQRRVYDRLVQLLLMLKQEVGHVTPDGVRLEVRLTHQQLANLLGTTRVTITRLLGLLRQEGWLTIDRTRHFVIADAPSESL</sequence>
<organism evidence="5 6">
    <name type="scientific">Acaryochloris marina (strain MBIC 11017)</name>
    <dbReference type="NCBI Taxonomy" id="329726"/>
    <lineage>
        <taxon>Bacteria</taxon>
        <taxon>Bacillati</taxon>
        <taxon>Cyanobacteriota</taxon>
        <taxon>Cyanophyceae</taxon>
        <taxon>Acaryochloridales</taxon>
        <taxon>Acaryochloridaceae</taxon>
        <taxon>Acaryochloris</taxon>
    </lineage>
</organism>
<dbReference type="InterPro" id="IPR036390">
    <property type="entry name" value="WH_DNA-bd_sf"/>
</dbReference>
<protein>
    <submittedName>
        <fullName evidence="5">Transcriptional regulator, Crp/Fnr family</fullName>
    </submittedName>
</protein>
<keyword evidence="2" id="KW-0238">DNA-binding</keyword>
<dbReference type="SMART" id="SM00419">
    <property type="entry name" value="HTH_CRP"/>
    <property type="match status" value="1"/>
</dbReference>
<dbReference type="InterPro" id="IPR014710">
    <property type="entry name" value="RmlC-like_jellyroll"/>
</dbReference>
<dbReference type="Gene3D" id="1.10.10.10">
    <property type="entry name" value="Winged helix-like DNA-binding domain superfamily/Winged helix DNA-binding domain"/>
    <property type="match status" value="1"/>
</dbReference>
<dbReference type="SUPFAM" id="SSF51206">
    <property type="entry name" value="cAMP-binding domain-like"/>
    <property type="match status" value="1"/>
</dbReference>
<dbReference type="OrthoDB" id="5242211at2"/>
<dbReference type="HOGENOM" id="CLU_075053_8_0_3"/>
<gene>
    <name evidence="5" type="ordered locus">AM1_0810</name>
</gene>
<dbReference type="InterPro" id="IPR012318">
    <property type="entry name" value="HTH_CRP"/>
</dbReference>
<keyword evidence="1" id="KW-0805">Transcription regulation</keyword>
<dbReference type="InterPro" id="IPR018335">
    <property type="entry name" value="Tscrpt_reg_HTH_Crp-type_CS"/>
</dbReference>
<accession>B0BYG9</accession>
<feature type="domain" description="HTH crp-type" evidence="4">
    <location>
        <begin position="134"/>
        <end position="208"/>
    </location>
</feature>
<dbReference type="STRING" id="329726.AM1_0810"/>
<proteinExistence type="predicted"/>
<evidence type="ECO:0000256" key="3">
    <source>
        <dbReference type="ARBA" id="ARBA00023163"/>
    </source>
</evidence>
<dbReference type="GO" id="GO:0003700">
    <property type="term" value="F:DNA-binding transcription factor activity"/>
    <property type="evidence" value="ECO:0007669"/>
    <property type="project" value="InterPro"/>
</dbReference>
<dbReference type="Gene3D" id="2.60.120.10">
    <property type="entry name" value="Jelly Rolls"/>
    <property type="match status" value="1"/>
</dbReference>
<dbReference type="SUPFAM" id="SSF46785">
    <property type="entry name" value="Winged helix' DNA-binding domain"/>
    <property type="match status" value="1"/>
</dbReference>
<dbReference type="InterPro" id="IPR036388">
    <property type="entry name" value="WH-like_DNA-bd_sf"/>
</dbReference>
<dbReference type="RefSeq" id="WP_012161435.1">
    <property type="nucleotide sequence ID" value="NC_009925.1"/>
</dbReference>
<dbReference type="KEGG" id="amr:AM1_0810"/>
<dbReference type="PROSITE" id="PS51063">
    <property type="entry name" value="HTH_CRP_2"/>
    <property type="match status" value="1"/>
</dbReference>
<evidence type="ECO:0000256" key="2">
    <source>
        <dbReference type="ARBA" id="ARBA00023125"/>
    </source>
</evidence>
<evidence type="ECO:0000256" key="1">
    <source>
        <dbReference type="ARBA" id="ARBA00023015"/>
    </source>
</evidence>
<keyword evidence="6" id="KW-1185">Reference proteome</keyword>
<reference evidence="5 6" key="1">
    <citation type="journal article" date="2008" name="Proc. Natl. Acad. Sci. U.S.A.">
        <title>Niche adaptation and genome expansion in the chlorophyll d-producing cyanobacterium Acaryochloris marina.</title>
        <authorList>
            <person name="Swingley W.D."/>
            <person name="Chen M."/>
            <person name="Cheung P.C."/>
            <person name="Conrad A.L."/>
            <person name="Dejesa L.C."/>
            <person name="Hao J."/>
            <person name="Honchak B.M."/>
            <person name="Karbach L.E."/>
            <person name="Kurdoglu A."/>
            <person name="Lahiri S."/>
            <person name="Mastrian S.D."/>
            <person name="Miyashita H."/>
            <person name="Page L."/>
            <person name="Ramakrishna P."/>
            <person name="Satoh S."/>
            <person name="Sattley W.M."/>
            <person name="Shimada Y."/>
            <person name="Taylor H.L."/>
            <person name="Tomo T."/>
            <person name="Tsuchiya T."/>
            <person name="Wang Z.T."/>
            <person name="Raymond J."/>
            <person name="Mimuro M."/>
            <person name="Blankenship R.E."/>
            <person name="Touchman J.W."/>
        </authorList>
    </citation>
    <scope>NUCLEOTIDE SEQUENCE [LARGE SCALE GENOMIC DNA]</scope>
    <source>
        <strain evidence="6">MBIC 11017</strain>
    </source>
</reference>
<dbReference type="eggNOG" id="COG0664">
    <property type="taxonomic scope" value="Bacteria"/>
</dbReference>
<keyword evidence="3" id="KW-0804">Transcription</keyword>
<evidence type="ECO:0000313" key="6">
    <source>
        <dbReference type="Proteomes" id="UP000000268"/>
    </source>
</evidence>
<dbReference type="PRINTS" id="PR00034">
    <property type="entry name" value="HTHCRP"/>
</dbReference>
<dbReference type="EMBL" id="CP000828">
    <property type="protein sequence ID" value="ABW25854.1"/>
    <property type="molecule type" value="Genomic_DNA"/>
</dbReference>
<dbReference type="InterPro" id="IPR018490">
    <property type="entry name" value="cNMP-bd_dom_sf"/>
</dbReference>
<dbReference type="Proteomes" id="UP000000268">
    <property type="component" value="Chromosome"/>
</dbReference>
<evidence type="ECO:0000259" key="4">
    <source>
        <dbReference type="PROSITE" id="PS51063"/>
    </source>
</evidence>